<accession>A0ABU3ECS0</accession>
<dbReference type="EMBL" id="JAVRQI010000006">
    <property type="protein sequence ID" value="MDT1062027.1"/>
    <property type="molecule type" value="Genomic_DNA"/>
</dbReference>
<comment type="caution">
    <text evidence="1">The sequence shown here is derived from an EMBL/GenBank/DDBJ whole genome shotgun (WGS) entry which is preliminary data.</text>
</comment>
<protein>
    <recommendedName>
        <fullName evidence="3">Membrane-anchored protein</fullName>
    </recommendedName>
</protein>
<gene>
    <name evidence="1" type="ORF">RM190_09180</name>
</gene>
<reference evidence="2" key="1">
    <citation type="submission" date="2023-07" db="EMBL/GenBank/DDBJ databases">
        <title>Characterization of two Paracoccaceae strains isolated from Phycosphere and proposal of Xinfangfangia lacusdiani sp. nov.</title>
        <authorList>
            <person name="Deng Y."/>
            <person name="Zhang Y.Q."/>
        </authorList>
    </citation>
    <scope>NUCLEOTIDE SEQUENCE [LARGE SCALE GENOMIC DNA]</scope>
    <source>
        <strain evidence="2">CPCC 101403</strain>
    </source>
</reference>
<sequence length="241" mass="27093">MTVLLSLSRARRYAYRFVKFHLAAARAPRLDTLEGKTVVVVGSAPFSTRPMGWNPDFRVLTINASQIAAQGWLTQQPDVTLMQFNQIEGTNSSAVDVRRVLQHRRTGILFMLHWRHDLERLRRGLASFDYGHDQVRLMGRYERIALMREVTGRLNVELEADTKWSNGIVGAALAIHSGAANVILTGIDPASTGHAYNDLAHPRLHASMDLGALEIFRQRGYPLFTADPHVAERTQLPLWMG</sequence>
<dbReference type="Proteomes" id="UP001251085">
    <property type="component" value="Unassembled WGS sequence"/>
</dbReference>
<evidence type="ECO:0000313" key="1">
    <source>
        <dbReference type="EMBL" id="MDT1062027.1"/>
    </source>
</evidence>
<dbReference type="RefSeq" id="WP_311759125.1">
    <property type="nucleotide sequence ID" value="NZ_JAVRQI010000006.1"/>
</dbReference>
<evidence type="ECO:0000313" key="2">
    <source>
        <dbReference type="Proteomes" id="UP001251085"/>
    </source>
</evidence>
<evidence type="ECO:0008006" key="3">
    <source>
        <dbReference type="Google" id="ProtNLM"/>
    </source>
</evidence>
<proteinExistence type="predicted"/>
<organism evidence="1 2">
    <name type="scientific">Paracoccus broussonetiae</name>
    <dbReference type="NCBI Taxonomy" id="3075834"/>
    <lineage>
        <taxon>Bacteria</taxon>
        <taxon>Pseudomonadati</taxon>
        <taxon>Pseudomonadota</taxon>
        <taxon>Alphaproteobacteria</taxon>
        <taxon>Rhodobacterales</taxon>
        <taxon>Paracoccaceae</taxon>
        <taxon>Paracoccus</taxon>
    </lineage>
</organism>
<keyword evidence="2" id="KW-1185">Reference proteome</keyword>
<name>A0ABU3ECS0_9RHOB</name>